<dbReference type="Proteomes" id="UP000318313">
    <property type="component" value="Chromosome"/>
</dbReference>
<accession>A0A518I900</accession>
<dbReference type="KEGG" id="gfm:Enr17x_16000"/>
<dbReference type="EMBL" id="CP037452">
    <property type="protein sequence ID" value="QDV49580.1"/>
    <property type="molecule type" value="Genomic_DNA"/>
</dbReference>
<sequence>MPQTNLKLTTRYEIDCAQGKAALVLDNDAVWGLRWEPYDKRDPYWNDAFHPFMKDQTHQQQLQIFCDQRCVWIDASEAKQIVAIFTEVASKHLQQKGETSAN</sequence>
<reference evidence="1 2" key="1">
    <citation type="submission" date="2019-03" db="EMBL/GenBank/DDBJ databases">
        <title>Deep-cultivation of Planctomycetes and their phenomic and genomic characterization uncovers novel biology.</title>
        <authorList>
            <person name="Wiegand S."/>
            <person name="Jogler M."/>
            <person name="Boedeker C."/>
            <person name="Pinto D."/>
            <person name="Vollmers J."/>
            <person name="Rivas-Marin E."/>
            <person name="Kohn T."/>
            <person name="Peeters S.H."/>
            <person name="Heuer A."/>
            <person name="Rast P."/>
            <person name="Oberbeckmann S."/>
            <person name="Bunk B."/>
            <person name="Jeske O."/>
            <person name="Meyerdierks A."/>
            <person name="Storesund J.E."/>
            <person name="Kallscheuer N."/>
            <person name="Luecker S."/>
            <person name="Lage O.M."/>
            <person name="Pohl T."/>
            <person name="Merkel B.J."/>
            <person name="Hornburger P."/>
            <person name="Mueller R.-W."/>
            <person name="Bruemmer F."/>
            <person name="Labrenz M."/>
            <person name="Spormann A.M."/>
            <person name="Op den Camp H."/>
            <person name="Overmann J."/>
            <person name="Amann R."/>
            <person name="Jetten M.S.M."/>
            <person name="Mascher T."/>
            <person name="Medema M.H."/>
            <person name="Devos D.P."/>
            <person name="Kaster A.-K."/>
            <person name="Ovreas L."/>
            <person name="Rohde M."/>
            <person name="Galperin M.Y."/>
            <person name="Jogler C."/>
        </authorList>
    </citation>
    <scope>NUCLEOTIDE SEQUENCE [LARGE SCALE GENOMIC DNA]</scope>
    <source>
        <strain evidence="1 2">Enr17</strain>
    </source>
</reference>
<gene>
    <name evidence="1" type="ORF">Enr17x_16000</name>
</gene>
<dbReference type="AlphaFoldDB" id="A0A518I900"/>
<evidence type="ECO:0000313" key="2">
    <source>
        <dbReference type="Proteomes" id="UP000318313"/>
    </source>
</evidence>
<protein>
    <submittedName>
        <fullName evidence="1">Uncharacterized protein</fullName>
    </submittedName>
</protein>
<name>A0A518I900_9PLAN</name>
<evidence type="ECO:0000313" key="1">
    <source>
        <dbReference type="EMBL" id="QDV49580.1"/>
    </source>
</evidence>
<organism evidence="1 2">
    <name type="scientific">Gimesia fumaroli</name>
    <dbReference type="NCBI Taxonomy" id="2527976"/>
    <lineage>
        <taxon>Bacteria</taxon>
        <taxon>Pseudomonadati</taxon>
        <taxon>Planctomycetota</taxon>
        <taxon>Planctomycetia</taxon>
        <taxon>Planctomycetales</taxon>
        <taxon>Planctomycetaceae</taxon>
        <taxon>Gimesia</taxon>
    </lineage>
</organism>
<proteinExistence type="predicted"/>
<keyword evidence="2" id="KW-1185">Reference proteome</keyword>